<dbReference type="OrthoDB" id="7759195at2759"/>
<reference evidence="1" key="2">
    <citation type="submission" date="2020-05" db="UniProtKB">
        <authorList>
            <consortium name="EnsemblMetazoa"/>
        </authorList>
    </citation>
    <scope>IDENTIFICATION</scope>
    <source>
        <strain evidence="1">LVP_AGWG</strain>
    </source>
</reference>
<sequence length="285" mass="31061">MKIISAILALAIGSSQAAYHPFYHGYNPFAALAALGLYNPHMFPAPHVPYSGTYSYHDGHKPTVVQANNDGYKFKPAARIVQPVSYAYHDVPKPTIVQANTAVVHPVPQVVQTAISGAYHDGSKPIVVQANHGVVSHPYASHVPYHGTYAYHDGDKPTVVQANNAGYSYPYAAKSLYSGTYSYHDGYKPTVVQVNNGGYKPPPVVPVSHAPNPWNPWAAPGLAAWQYHYGYPGYPHPYSIPQKTVVQANLGGHDPWNYGAYYGTGIYGFKYHNYAPAAVPVLRIE</sequence>
<gene>
    <name evidence="1" type="primary">110677064</name>
</gene>
<keyword evidence="2" id="KW-1185">Reference proteome</keyword>
<protein>
    <submittedName>
        <fullName evidence="1">Uncharacterized protein</fullName>
    </submittedName>
</protein>
<name>A0A6I8TYJ5_AEDAE</name>
<dbReference type="Proteomes" id="UP000008820">
    <property type="component" value="Chromosome 2"/>
</dbReference>
<organism evidence="1 2">
    <name type="scientific">Aedes aegypti</name>
    <name type="common">Yellowfever mosquito</name>
    <name type="synonym">Culex aegypti</name>
    <dbReference type="NCBI Taxonomy" id="7159"/>
    <lineage>
        <taxon>Eukaryota</taxon>
        <taxon>Metazoa</taxon>
        <taxon>Ecdysozoa</taxon>
        <taxon>Arthropoda</taxon>
        <taxon>Hexapoda</taxon>
        <taxon>Insecta</taxon>
        <taxon>Pterygota</taxon>
        <taxon>Neoptera</taxon>
        <taxon>Endopterygota</taxon>
        <taxon>Diptera</taxon>
        <taxon>Nematocera</taxon>
        <taxon>Culicoidea</taxon>
        <taxon>Culicidae</taxon>
        <taxon>Culicinae</taxon>
        <taxon>Aedini</taxon>
        <taxon>Aedes</taxon>
        <taxon>Stegomyia</taxon>
    </lineage>
</organism>
<reference evidence="1 2" key="1">
    <citation type="submission" date="2017-06" db="EMBL/GenBank/DDBJ databases">
        <title>Aedes aegypti genome working group (AGWG) sequencing and assembly.</title>
        <authorList>
            <consortium name="Aedes aegypti Genome Working Group (AGWG)"/>
            <person name="Matthews B.J."/>
        </authorList>
    </citation>
    <scope>NUCLEOTIDE SEQUENCE [LARGE SCALE GENOMIC DNA]</scope>
    <source>
        <strain evidence="1 2">LVP_AGWG</strain>
    </source>
</reference>
<evidence type="ECO:0000313" key="1">
    <source>
        <dbReference type="EnsemblMetazoa" id="AAEL020593-PA"/>
    </source>
</evidence>
<evidence type="ECO:0000313" key="2">
    <source>
        <dbReference type="Proteomes" id="UP000008820"/>
    </source>
</evidence>
<accession>A0A6I8TYJ5</accession>
<dbReference type="AlphaFoldDB" id="A0A6I8TYJ5"/>
<dbReference type="InParanoid" id="A0A6I8TYJ5"/>
<proteinExistence type="predicted"/>
<dbReference type="EnsemblMetazoa" id="AAEL020593-RA">
    <property type="protein sequence ID" value="AAEL020593-PA"/>
    <property type="gene ID" value="AAEL020593"/>
</dbReference>